<dbReference type="PROSITE" id="PS00061">
    <property type="entry name" value="ADH_SHORT"/>
    <property type="match status" value="1"/>
</dbReference>
<dbReference type="PRINTS" id="PR00081">
    <property type="entry name" value="GDHRDH"/>
</dbReference>
<feature type="region of interest" description="Disordered" evidence="4">
    <location>
        <begin position="1"/>
        <end position="24"/>
    </location>
</feature>
<sequence length="304" mass="32238">MGLMKLSTATNPLTAPLPKKEGLSPAERAAERFAISGNVIVTGGAGGLGLASVRALLEHGAAGVCIFDLPARFEKAQAELHALHNDFPNAKIMEGAVDVTSEESVLRGVESAVKGMGGVHVLLCAAGVAKDGDATEITMEFWRHIQDTNTTGSFLCARTVGRWVPDVDREMIKQGQGGSIIFIASLAAHRAVFPVNHTAYCVSKAGILQLATSLAAEWAQHGIRVNSISPGYIETPMTQVEEFALGKKIWEDRTPMGRMGVAEEVTGPVVMLSSGAGRFITGIDIIVDGGSLTKYYVMMMTLTR</sequence>
<dbReference type="AlphaFoldDB" id="A0A409X7C5"/>
<protein>
    <recommendedName>
        <fullName evidence="7">Ketoreductase (KR) domain-containing protein</fullName>
    </recommendedName>
</protein>
<evidence type="ECO:0000313" key="5">
    <source>
        <dbReference type="EMBL" id="PPQ86662.1"/>
    </source>
</evidence>
<dbReference type="Proteomes" id="UP000283269">
    <property type="component" value="Unassembled WGS sequence"/>
</dbReference>
<proteinExistence type="inferred from homology"/>
<evidence type="ECO:0000256" key="2">
    <source>
        <dbReference type="ARBA" id="ARBA00022857"/>
    </source>
</evidence>
<keyword evidence="3" id="KW-0560">Oxidoreductase</keyword>
<dbReference type="GO" id="GO:0016616">
    <property type="term" value="F:oxidoreductase activity, acting on the CH-OH group of donors, NAD or NADP as acceptor"/>
    <property type="evidence" value="ECO:0007669"/>
    <property type="project" value="TreeGrafter"/>
</dbReference>
<dbReference type="PANTHER" id="PTHR42760:SF115">
    <property type="entry name" value="3-OXOACYL-[ACYL-CARRIER-PROTEIN] REDUCTASE FABG"/>
    <property type="match status" value="1"/>
</dbReference>
<name>A0A409X7C5_PSICY</name>
<evidence type="ECO:0008006" key="7">
    <source>
        <dbReference type="Google" id="ProtNLM"/>
    </source>
</evidence>
<accession>A0A409X7C5</accession>
<dbReference type="SUPFAM" id="SSF51735">
    <property type="entry name" value="NAD(P)-binding Rossmann-fold domains"/>
    <property type="match status" value="1"/>
</dbReference>
<comment type="caution">
    <text evidence="5">The sequence shown here is derived from an EMBL/GenBank/DDBJ whole genome shotgun (WGS) entry which is preliminary data.</text>
</comment>
<gene>
    <name evidence="5" type="ORF">CVT25_006846</name>
</gene>
<reference evidence="5 6" key="1">
    <citation type="journal article" date="2018" name="Evol. Lett.">
        <title>Horizontal gene cluster transfer increased hallucinogenic mushroom diversity.</title>
        <authorList>
            <person name="Reynolds H.T."/>
            <person name="Vijayakumar V."/>
            <person name="Gluck-Thaler E."/>
            <person name="Korotkin H.B."/>
            <person name="Matheny P.B."/>
            <person name="Slot J.C."/>
        </authorList>
    </citation>
    <scope>NUCLEOTIDE SEQUENCE [LARGE SCALE GENOMIC DNA]</scope>
    <source>
        <strain evidence="5 6">2631</strain>
    </source>
</reference>
<evidence type="ECO:0000313" key="6">
    <source>
        <dbReference type="Proteomes" id="UP000283269"/>
    </source>
</evidence>
<dbReference type="InterPro" id="IPR020904">
    <property type="entry name" value="Sc_DH/Rdtase_CS"/>
</dbReference>
<dbReference type="EMBL" id="NHYD01002450">
    <property type="protein sequence ID" value="PPQ86662.1"/>
    <property type="molecule type" value="Genomic_DNA"/>
</dbReference>
<dbReference type="InParanoid" id="A0A409X7C5"/>
<comment type="similarity">
    <text evidence="1">Belongs to the short-chain dehydrogenases/reductases (SDR) family.</text>
</comment>
<dbReference type="PRINTS" id="PR00080">
    <property type="entry name" value="SDRFAMILY"/>
</dbReference>
<dbReference type="Gene3D" id="3.40.50.720">
    <property type="entry name" value="NAD(P)-binding Rossmann-like Domain"/>
    <property type="match status" value="1"/>
</dbReference>
<dbReference type="PANTHER" id="PTHR42760">
    <property type="entry name" value="SHORT-CHAIN DEHYDROGENASES/REDUCTASES FAMILY MEMBER"/>
    <property type="match status" value="1"/>
</dbReference>
<dbReference type="Pfam" id="PF13561">
    <property type="entry name" value="adh_short_C2"/>
    <property type="match status" value="1"/>
</dbReference>
<dbReference type="OrthoDB" id="1888931at2759"/>
<keyword evidence="2" id="KW-0521">NADP</keyword>
<dbReference type="STRING" id="93625.A0A409X7C5"/>
<dbReference type="InterPro" id="IPR036291">
    <property type="entry name" value="NAD(P)-bd_dom_sf"/>
</dbReference>
<evidence type="ECO:0000256" key="3">
    <source>
        <dbReference type="ARBA" id="ARBA00023002"/>
    </source>
</evidence>
<evidence type="ECO:0000256" key="4">
    <source>
        <dbReference type="SAM" id="MobiDB-lite"/>
    </source>
</evidence>
<organism evidence="5 6">
    <name type="scientific">Psilocybe cyanescens</name>
    <dbReference type="NCBI Taxonomy" id="93625"/>
    <lineage>
        <taxon>Eukaryota</taxon>
        <taxon>Fungi</taxon>
        <taxon>Dikarya</taxon>
        <taxon>Basidiomycota</taxon>
        <taxon>Agaricomycotina</taxon>
        <taxon>Agaricomycetes</taxon>
        <taxon>Agaricomycetidae</taxon>
        <taxon>Agaricales</taxon>
        <taxon>Agaricineae</taxon>
        <taxon>Strophariaceae</taxon>
        <taxon>Psilocybe</taxon>
    </lineage>
</organism>
<keyword evidence="6" id="KW-1185">Reference proteome</keyword>
<dbReference type="FunFam" id="3.40.50.720:FF:000084">
    <property type="entry name" value="Short-chain dehydrogenase reductase"/>
    <property type="match status" value="1"/>
</dbReference>
<dbReference type="InterPro" id="IPR002347">
    <property type="entry name" value="SDR_fam"/>
</dbReference>
<evidence type="ECO:0000256" key="1">
    <source>
        <dbReference type="ARBA" id="ARBA00006484"/>
    </source>
</evidence>